<comment type="caution">
    <text evidence="2">The sequence shown here is derived from an EMBL/GenBank/DDBJ whole genome shotgun (WGS) entry which is preliminary data.</text>
</comment>
<feature type="transmembrane region" description="Helical" evidence="1">
    <location>
        <begin position="69"/>
        <end position="90"/>
    </location>
</feature>
<evidence type="ECO:0000256" key="1">
    <source>
        <dbReference type="SAM" id="Phobius"/>
    </source>
</evidence>
<name>A0ABQ5KD73_9EUKA</name>
<dbReference type="Proteomes" id="UP001057375">
    <property type="component" value="Unassembled WGS sequence"/>
</dbReference>
<evidence type="ECO:0000313" key="2">
    <source>
        <dbReference type="EMBL" id="GKT30492.1"/>
    </source>
</evidence>
<protein>
    <submittedName>
        <fullName evidence="2">Glutamate/gamma-aminobutyrate family transporter YjeM</fullName>
    </submittedName>
</protein>
<keyword evidence="1" id="KW-0812">Transmembrane</keyword>
<evidence type="ECO:0000313" key="3">
    <source>
        <dbReference type="Proteomes" id="UP001057375"/>
    </source>
</evidence>
<dbReference type="EMBL" id="BQXS01001325">
    <property type="protein sequence ID" value="GKT30492.1"/>
    <property type="molecule type" value="Genomic_DNA"/>
</dbReference>
<keyword evidence="1" id="KW-0472">Membrane</keyword>
<proteinExistence type="predicted"/>
<organism evidence="2 3">
    <name type="scientific">Aduncisulcus paluster</name>
    <dbReference type="NCBI Taxonomy" id="2918883"/>
    <lineage>
        <taxon>Eukaryota</taxon>
        <taxon>Metamonada</taxon>
        <taxon>Carpediemonas-like organisms</taxon>
        <taxon>Aduncisulcus</taxon>
    </lineage>
</organism>
<keyword evidence="3" id="KW-1185">Reference proteome</keyword>
<gene>
    <name evidence="2" type="ORF">ADUPG1_001529</name>
</gene>
<sequence>MWVQGITVCVMIGMVSFGGDAAADFFAKLVLMTNVAMTLPYMFISGAFIGFKKKTEIEKPFVVFKNTKFAVFATVVVTLTVGFANLFTIIEPAMNGDILSTLYSIAGPLFFTLVAIVLYGNYERKAKAAGEEKRKLQKA</sequence>
<reference evidence="2" key="1">
    <citation type="submission" date="2022-03" db="EMBL/GenBank/DDBJ databases">
        <title>Draft genome sequence of Aduncisulcus paluster, a free-living microaerophilic Fornicata.</title>
        <authorList>
            <person name="Yuyama I."/>
            <person name="Kume K."/>
            <person name="Tamura T."/>
            <person name="Inagaki Y."/>
            <person name="Hashimoto T."/>
        </authorList>
    </citation>
    <scope>NUCLEOTIDE SEQUENCE</scope>
    <source>
        <strain evidence="2">NY0171</strain>
    </source>
</reference>
<accession>A0ABQ5KD73</accession>
<keyword evidence="1" id="KW-1133">Transmembrane helix</keyword>
<feature type="transmembrane region" description="Helical" evidence="1">
    <location>
        <begin position="25"/>
        <end position="49"/>
    </location>
</feature>
<feature type="transmembrane region" description="Helical" evidence="1">
    <location>
        <begin position="102"/>
        <end position="122"/>
    </location>
</feature>